<geneLocation type="plasmid" evidence="1 2">
    <name>unnamed4</name>
</geneLocation>
<sequence>MEAKFNEQWNKKQADVDVDFLWLKVGFFTGELNISNGRLFVVQYGKIVLSENRDSAISGTYLKFERPRLGRRLLKPVLNQNEVQLVLVNAPFTVSMESGET</sequence>
<evidence type="ECO:0000313" key="1">
    <source>
        <dbReference type="EMBL" id="QTH72970.1"/>
    </source>
</evidence>
<dbReference type="RefSeq" id="WP_208844589.1">
    <property type="nucleotide sequence ID" value="NZ_CP072134.1"/>
</dbReference>
<proteinExistence type="predicted"/>
<accession>A0A975HP72</accession>
<dbReference type="KEGG" id="pxi:J5O05_17575"/>
<name>A0A975HP72_9GAMM</name>
<gene>
    <name evidence="1" type="ORF">J5O05_17575</name>
</gene>
<protein>
    <submittedName>
        <fullName evidence="1">Uncharacterized protein</fullName>
    </submittedName>
</protein>
<dbReference type="Proteomes" id="UP000664904">
    <property type="component" value="Plasmid unnamed4"/>
</dbReference>
<reference evidence="1" key="1">
    <citation type="submission" date="2021-03" db="EMBL/GenBank/DDBJ databases">
        <title>Complete Genome of Pseudoalteromonas xiamenensis STKMTI.2, a new potential marine bacterium producing anti-Vibrio compounds.</title>
        <authorList>
            <person name="Handayani D.P."/>
            <person name="Isnansetyo A."/>
            <person name="Istiqomah I."/>
            <person name="Jumina J."/>
        </authorList>
    </citation>
    <scope>NUCLEOTIDE SEQUENCE</scope>
    <source>
        <strain evidence="1">STKMTI.2</strain>
        <plasmid evidence="1">unnamed4</plasmid>
    </source>
</reference>
<dbReference type="EMBL" id="CP072134">
    <property type="protein sequence ID" value="QTH72970.1"/>
    <property type="molecule type" value="Genomic_DNA"/>
</dbReference>
<organism evidence="1 2">
    <name type="scientific">Pseudoalteromonas xiamenensis</name>
    <dbReference type="NCBI Taxonomy" id="882626"/>
    <lineage>
        <taxon>Bacteria</taxon>
        <taxon>Pseudomonadati</taxon>
        <taxon>Pseudomonadota</taxon>
        <taxon>Gammaproteobacteria</taxon>
        <taxon>Alteromonadales</taxon>
        <taxon>Pseudoalteromonadaceae</taxon>
        <taxon>Pseudoalteromonas</taxon>
    </lineage>
</organism>
<evidence type="ECO:0000313" key="2">
    <source>
        <dbReference type="Proteomes" id="UP000664904"/>
    </source>
</evidence>
<keyword evidence="2" id="KW-1185">Reference proteome</keyword>
<keyword evidence="1" id="KW-0614">Plasmid</keyword>
<dbReference type="AlphaFoldDB" id="A0A975HP72"/>